<feature type="region of interest" description="Disordered" evidence="1">
    <location>
        <begin position="231"/>
        <end position="261"/>
    </location>
</feature>
<keyword evidence="3" id="KW-1185">Reference proteome</keyword>
<feature type="compositionally biased region" description="Basic residues" evidence="1">
    <location>
        <begin position="378"/>
        <end position="388"/>
    </location>
</feature>
<sequence length="478" mass="53003">MSQGKPQSIITQVSQDDQGGAGALLGQDGSYIDYEQYNEEDTLIHLNIQEKPYYITRTQLMSLPESLLLCLFPSGVFMSRDGQIITNLTPEDEVYIPSFSTECFEYIMDVYNEAHNDYLNFPVNEIFNRKPPGGSAGGGSKFFGFGSSSSSSSSQESEILHEKPGIIVLREDLDYYCVPQCAIEYEEGTTDSEKESLLHGIMMQIKMAAGSHLLGQTSVFLGLKSSNRVKKSSAKSSTTTPASPSNSSNNSAASSSAATTTTPKLGAAEQHLMDMLCSSGFEPDSVWGNRYQEVDKTVISSLSLCRIANETTSEFREMVAQAKAKYEDDQRSIASSNNGAEFSPLSKTPSATQLTPTASRTETKRRSRLSVLTDNVRSRSRSRNRSASRQRANEPPTLYELVPKPEINTKLLLFWKKPARKCWWSQELINLAIDLPATFENGVLKVSKDTSQVHKFEIPVKIHIRRVWTLELSIIGMQ</sequence>
<protein>
    <submittedName>
        <fullName evidence="2">Growth regulation protein</fullName>
    </submittedName>
</protein>
<proteinExistence type="predicted"/>
<accession>A0ABX6ESN0</accession>
<dbReference type="SUPFAM" id="SSF54695">
    <property type="entry name" value="POZ domain"/>
    <property type="match status" value="1"/>
</dbReference>
<reference evidence="2 3" key="1">
    <citation type="submission" date="2016-03" db="EMBL/GenBank/DDBJ databases">
        <title>How can Kluyveromyces marxianus grow so fast - potential evolutionary course in Saccharomyces Complex revealed by comparative genomics.</title>
        <authorList>
            <person name="Mo W."/>
            <person name="Lu W."/>
            <person name="Yang X."/>
            <person name="Qi J."/>
            <person name="Lv H."/>
        </authorList>
    </citation>
    <scope>NUCLEOTIDE SEQUENCE [LARGE SCALE GENOMIC DNA]</scope>
    <source>
        <strain evidence="2 3">FIM1</strain>
    </source>
</reference>
<name>A0ABX6ESN0_KLUMA</name>
<feature type="compositionally biased region" description="Low complexity" evidence="1">
    <location>
        <begin position="234"/>
        <end position="261"/>
    </location>
</feature>
<feature type="region of interest" description="Disordered" evidence="1">
    <location>
        <begin position="326"/>
        <end position="397"/>
    </location>
</feature>
<gene>
    <name evidence="2" type="primary">WHI2</name>
    <name evidence="2" type="ORF">FIM1_1940</name>
</gene>
<dbReference type="PANTHER" id="PTHR13384">
    <property type="entry name" value="G PATCH DOMAIN-CONTAINING PROTEIN 1"/>
    <property type="match status" value="1"/>
</dbReference>
<dbReference type="PANTHER" id="PTHR13384:SF16">
    <property type="entry name" value="GROWTH REGULATION PROTEIN"/>
    <property type="match status" value="1"/>
</dbReference>
<dbReference type="Proteomes" id="UP000422736">
    <property type="component" value="Chromosome 3"/>
</dbReference>
<dbReference type="InterPro" id="IPR011333">
    <property type="entry name" value="SKP1/BTB/POZ_sf"/>
</dbReference>
<feature type="compositionally biased region" description="Polar residues" evidence="1">
    <location>
        <begin position="332"/>
        <end position="360"/>
    </location>
</feature>
<evidence type="ECO:0000313" key="2">
    <source>
        <dbReference type="EMBL" id="QGN15251.1"/>
    </source>
</evidence>
<evidence type="ECO:0000313" key="3">
    <source>
        <dbReference type="Proteomes" id="UP000422736"/>
    </source>
</evidence>
<organism evidence="2 3">
    <name type="scientific">Kluyveromyces marxianus</name>
    <name type="common">Yeast</name>
    <name type="synonym">Candida kefyr</name>
    <dbReference type="NCBI Taxonomy" id="4911"/>
    <lineage>
        <taxon>Eukaryota</taxon>
        <taxon>Fungi</taxon>
        <taxon>Dikarya</taxon>
        <taxon>Ascomycota</taxon>
        <taxon>Saccharomycotina</taxon>
        <taxon>Saccharomycetes</taxon>
        <taxon>Saccharomycetales</taxon>
        <taxon>Saccharomycetaceae</taxon>
        <taxon>Kluyveromyces</taxon>
    </lineage>
</organism>
<evidence type="ECO:0000256" key="1">
    <source>
        <dbReference type="SAM" id="MobiDB-lite"/>
    </source>
</evidence>
<dbReference type="EMBL" id="CP015056">
    <property type="protein sequence ID" value="QGN15251.1"/>
    <property type="molecule type" value="Genomic_DNA"/>
</dbReference>